<dbReference type="PANTHER" id="PTHR11717">
    <property type="entry name" value="LOW MOLECULAR WEIGHT PROTEIN TYROSINE PHOSPHATASE"/>
    <property type="match status" value="1"/>
</dbReference>
<evidence type="ECO:0000256" key="4">
    <source>
        <dbReference type="ARBA" id="ARBA00022912"/>
    </source>
</evidence>
<dbReference type="InterPro" id="IPR017867">
    <property type="entry name" value="Tyr_phospatase_low_mol_wt"/>
</dbReference>
<organism evidence="7 8">
    <name type="scientific">Streptomyces daqingensis</name>
    <dbReference type="NCBI Taxonomy" id="1472640"/>
    <lineage>
        <taxon>Bacteria</taxon>
        <taxon>Bacillati</taxon>
        <taxon>Actinomycetota</taxon>
        <taxon>Actinomycetes</taxon>
        <taxon>Kitasatosporales</taxon>
        <taxon>Streptomycetaceae</taxon>
        <taxon>Streptomyces</taxon>
    </lineage>
</organism>
<dbReference type="Proteomes" id="UP000631535">
    <property type="component" value="Unassembled WGS sequence"/>
</dbReference>
<gene>
    <name evidence="7" type="primary">ptpA</name>
    <name evidence="7" type="ORF">GCM10012287_26110</name>
</gene>
<evidence type="ECO:0000256" key="5">
    <source>
        <dbReference type="SAM" id="MobiDB-lite"/>
    </source>
</evidence>
<evidence type="ECO:0000256" key="2">
    <source>
        <dbReference type="ARBA" id="ARBA00013064"/>
    </source>
</evidence>
<comment type="similarity">
    <text evidence="1">Belongs to the low molecular weight phosphotyrosine protein phosphatase family.</text>
</comment>
<keyword evidence="8" id="KW-1185">Reference proteome</keyword>
<dbReference type="Pfam" id="PF01451">
    <property type="entry name" value="LMWPc"/>
    <property type="match status" value="1"/>
</dbReference>
<sequence length="205" mass="21416">MHEYSVCFVCTGNICRSPMAEAVFRARIAEAGLDGEVVTSSAGTGGWHAGDPADPRTAALLEETGYELDHVAQQFRRDGFADHDLVVALDEGHARELRAMAPSPGDEAKIRLLRGYDPTAAEDDGFGFDVPDPYYGGPEGFEECLRLVEAAMSGLIAEVAAALEQRAGDRGASGSGASAPGGAGSRDDSTGRPLVGEHNSTGEHP</sequence>
<dbReference type="PRINTS" id="PR00719">
    <property type="entry name" value="LMWPTPASE"/>
</dbReference>
<evidence type="ECO:0000259" key="6">
    <source>
        <dbReference type="SMART" id="SM00226"/>
    </source>
</evidence>
<proteinExistence type="inferred from homology"/>
<evidence type="ECO:0000256" key="3">
    <source>
        <dbReference type="ARBA" id="ARBA00022801"/>
    </source>
</evidence>
<evidence type="ECO:0000256" key="1">
    <source>
        <dbReference type="ARBA" id="ARBA00011063"/>
    </source>
</evidence>
<comment type="caution">
    <text evidence="7">The sequence shown here is derived from an EMBL/GenBank/DDBJ whole genome shotgun (WGS) entry which is preliminary data.</text>
</comment>
<dbReference type="InterPro" id="IPR023485">
    <property type="entry name" value="Ptyr_pPase"/>
</dbReference>
<reference evidence="8" key="1">
    <citation type="journal article" date="2019" name="Int. J. Syst. Evol. Microbiol.">
        <title>The Global Catalogue of Microorganisms (GCM) 10K type strain sequencing project: providing services to taxonomists for standard genome sequencing and annotation.</title>
        <authorList>
            <consortium name="The Broad Institute Genomics Platform"/>
            <consortium name="The Broad Institute Genome Sequencing Center for Infectious Disease"/>
            <person name="Wu L."/>
            <person name="Ma J."/>
        </authorList>
    </citation>
    <scope>NUCLEOTIDE SEQUENCE [LARGE SCALE GENOMIC DNA]</scope>
    <source>
        <strain evidence="8">CGMCC 4.7178</strain>
    </source>
</reference>
<keyword evidence="3" id="KW-0378">Hydrolase</keyword>
<dbReference type="CDD" id="cd16343">
    <property type="entry name" value="LMWPTP"/>
    <property type="match status" value="1"/>
</dbReference>
<dbReference type="PANTHER" id="PTHR11717:SF7">
    <property type="entry name" value="LOW MOLECULAR WEIGHT PHOSPHOTYROSINE PROTEIN PHOSPHATASE"/>
    <property type="match status" value="1"/>
</dbReference>
<dbReference type="InterPro" id="IPR050438">
    <property type="entry name" value="LMW_PTPase"/>
</dbReference>
<feature type="domain" description="Phosphotyrosine protein phosphatase I" evidence="6">
    <location>
        <begin position="4"/>
        <end position="158"/>
    </location>
</feature>
<feature type="region of interest" description="Disordered" evidence="5">
    <location>
        <begin position="166"/>
        <end position="205"/>
    </location>
</feature>
<dbReference type="SUPFAM" id="SSF52788">
    <property type="entry name" value="Phosphotyrosine protein phosphatases I"/>
    <property type="match status" value="1"/>
</dbReference>
<dbReference type="Gene3D" id="3.40.50.2300">
    <property type="match status" value="1"/>
</dbReference>
<accession>A0ABQ2MBP7</accession>
<evidence type="ECO:0000313" key="7">
    <source>
        <dbReference type="EMBL" id="GGO49237.1"/>
    </source>
</evidence>
<feature type="compositionally biased region" description="Gly residues" evidence="5">
    <location>
        <begin position="171"/>
        <end position="184"/>
    </location>
</feature>
<dbReference type="EC" id="3.1.3.48" evidence="2"/>
<dbReference type="InterPro" id="IPR036196">
    <property type="entry name" value="Ptyr_pPase_sf"/>
</dbReference>
<dbReference type="SMART" id="SM00226">
    <property type="entry name" value="LMWPc"/>
    <property type="match status" value="1"/>
</dbReference>
<evidence type="ECO:0000313" key="8">
    <source>
        <dbReference type="Proteomes" id="UP000631535"/>
    </source>
</evidence>
<keyword evidence="4" id="KW-0904">Protein phosphatase</keyword>
<protein>
    <recommendedName>
        <fullName evidence="2">protein-tyrosine-phosphatase</fullName>
        <ecNumber evidence="2">3.1.3.48</ecNumber>
    </recommendedName>
</protein>
<dbReference type="EMBL" id="BMMP01000007">
    <property type="protein sequence ID" value="GGO49237.1"/>
    <property type="molecule type" value="Genomic_DNA"/>
</dbReference>
<name>A0ABQ2MBP7_9ACTN</name>